<name>A0A0L9TBV5_PHAAN</name>
<dbReference type="AlphaFoldDB" id="A0A0L9TBV5"/>
<accession>A0A0L9TBV5</accession>
<proteinExistence type="predicted"/>
<evidence type="ECO:0000313" key="2">
    <source>
        <dbReference type="Proteomes" id="UP000053144"/>
    </source>
</evidence>
<dbReference type="Proteomes" id="UP000053144">
    <property type="component" value="Unassembled WGS sequence"/>
</dbReference>
<evidence type="ECO:0000313" key="1">
    <source>
        <dbReference type="EMBL" id="KOM27609.1"/>
    </source>
</evidence>
<dbReference type="Gramene" id="KOM27609">
    <property type="protein sequence ID" value="KOM27609"/>
    <property type="gene ID" value="LR48_Vigan442s004500"/>
</dbReference>
<gene>
    <name evidence="1" type="ORF">LR48_Vigan442s004500</name>
</gene>
<dbReference type="EMBL" id="KQ258389">
    <property type="protein sequence ID" value="KOM27609.1"/>
    <property type="molecule type" value="Genomic_DNA"/>
</dbReference>
<organism evidence="1 2">
    <name type="scientific">Phaseolus angularis</name>
    <name type="common">Azuki bean</name>
    <name type="synonym">Vigna angularis</name>
    <dbReference type="NCBI Taxonomy" id="3914"/>
    <lineage>
        <taxon>Eukaryota</taxon>
        <taxon>Viridiplantae</taxon>
        <taxon>Streptophyta</taxon>
        <taxon>Embryophyta</taxon>
        <taxon>Tracheophyta</taxon>
        <taxon>Spermatophyta</taxon>
        <taxon>Magnoliopsida</taxon>
        <taxon>eudicotyledons</taxon>
        <taxon>Gunneridae</taxon>
        <taxon>Pentapetalae</taxon>
        <taxon>rosids</taxon>
        <taxon>fabids</taxon>
        <taxon>Fabales</taxon>
        <taxon>Fabaceae</taxon>
        <taxon>Papilionoideae</taxon>
        <taxon>50 kb inversion clade</taxon>
        <taxon>NPAAA clade</taxon>
        <taxon>indigoferoid/millettioid clade</taxon>
        <taxon>Phaseoleae</taxon>
        <taxon>Vigna</taxon>
    </lineage>
</organism>
<reference evidence="2" key="1">
    <citation type="journal article" date="2015" name="Proc. Natl. Acad. Sci. U.S.A.">
        <title>Genome sequencing of adzuki bean (Vigna angularis) provides insight into high starch and low fat accumulation and domestication.</title>
        <authorList>
            <person name="Yang K."/>
            <person name="Tian Z."/>
            <person name="Chen C."/>
            <person name="Luo L."/>
            <person name="Zhao B."/>
            <person name="Wang Z."/>
            <person name="Yu L."/>
            <person name="Li Y."/>
            <person name="Sun Y."/>
            <person name="Li W."/>
            <person name="Chen Y."/>
            <person name="Li Y."/>
            <person name="Zhang Y."/>
            <person name="Ai D."/>
            <person name="Zhao J."/>
            <person name="Shang C."/>
            <person name="Ma Y."/>
            <person name="Wu B."/>
            <person name="Wang M."/>
            <person name="Gao L."/>
            <person name="Sun D."/>
            <person name="Zhang P."/>
            <person name="Guo F."/>
            <person name="Wang W."/>
            <person name="Li Y."/>
            <person name="Wang J."/>
            <person name="Varshney R.K."/>
            <person name="Wang J."/>
            <person name="Ling H.Q."/>
            <person name="Wan P."/>
        </authorList>
    </citation>
    <scope>NUCLEOTIDE SEQUENCE</scope>
    <source>
        <strain evidence="2">cv. Jingnong 6</strain>
    </source>
</reference>
<sequence length="51" mass="6028">MKKRQHGARNRGNPAIKIVIRKFLVTHLKLCRLQFSLYIQTAVNYKFNKKG</sequence>
<protein>
    <submittedName>
        <fullName evidence="1">Uncharacterized protein</fullName>
    </submittedName>
</protein>